<dbReference type="EMBL" id="CP098735">
    <property type="protein sequence ID" value="USE77707.1"/>
    <property type="molecule type" value="Genomic_DNA"/>
</dbReference>
<name>A0ABY4VKM3_9BURK</name>
<dbReference type="NCBIfam" id="NF033888">
    <property type="entry name" value="conj_TraW"/>
    <property type="match status" value="1"/>
</dbReference>
<evidence type="ECO:0000313" key="2">
    <source>
        <dbReference type="Proteomes" id="UP001056648"/>
    </source>
</evidence>
<organism evidence="1 2">
    <name type="scientific">Cupriavidus gilardii</name>
    <dbReference type="NCBI Taxonomy" id="82541"/>
    <lineage>
        <taxon>Bacteria</taxon>
        <taxon>Pseudomonadati</taxon>
        <taxon>Pseudomonadota</taxon>
        <taxon>Betaproteobacteria</taxon>
        <taxon>Burkholderiales</taxon>
        <taxon>Burkholderiaceae</taxon>
        <taxon>Cupriavidus</taxon>
    </lineage>
</organism>
<evidence type="ECO:0000313" key="1">
    <source>
        <dbReference type="EMBL" id="USE77707.1"/>
    </source>
</evidence>
<accession>A0ABY4VKM3</accession>
<protein>
    <submittedName>
        <fullName evidence="1">Conjugal transfer protein TraW</fullName>
    </submittedName>
</protein>
<proteinExistence type="predicted"/>
<dbReference type="InterPro" id="IPR053782">
    <property type="entry name" value="TraW-like"/>
</dbReference>
<gene>
    <name evidence="1" type="primary">traW</name>
    <name evidence="1" type="ORF">NDR89_01235</name>
</gene>
<dbReference type="Proteomes" id="UP001056648">
    <property type="component" value="Chromosome 1"/>
</dbReference>
<sequence length="460" mass="49684">MKNENKVLACVDQSRFADYVADYAAWAARRMEAPSSAPRMPSAASWRDNAVQEAAMHTRTLGTTRWFTGVAPVQGLRGLPSAARCVVGAVQAASTMISTTITSTSSSLGATITNAINLLSTNLANVGSKVSDAVVQSANQQRELEVEVSRRAEKERVERETELPIDPCSNSSGNYAGQATIATGGKSSGYKRGGGAAVTSPVLSKALNDPFPSPEVARRQSHAIHMAKYCNAVEQRLGYAGCNASTMPDADANVESILTGAGKPGKDPELTFSAEQEEAARAYARLSLDPHPPQNITKAEAASEQGKSYIALQKMYQANMSAAEKIQFDLIASRMPFPGSNQLVQEIKKADHAAKYFDMTASKQAKNGAMSLAEMMDFESGRRFRNPYWVIAMAAEASPEKLQREMVFMQAYSNELQLQNLRMMEKVGVALGQLLAAQTRVEMRPSIEAQLLRAQSTNAR</sequence>
<reference evidence="1" key="1">
    <citation type="submission" date="2022-06" db="EMBL/GenBank/DDBJ databases">
        <title>Complete genome sequence and characterization of Cupriavidus gilardii QJ1 isolated from contaminating cells.</title>
        <authorList>
            <person name="Qi J."/>
        </authorList>
    </citation>
    <scope>NUCLEOTIDE SEQUENCE</scope>
    <source>
        <strain evidence="1">QJ1</strain>
    </source>
</reference>
<keyword evidence="2" id="KW-1185">Reference proteome</keyword>